<dbReference type="KEGG" id="span:AWL63_13020"/>
<dbReference type="PRINTS" id="PR00039">
    <property type="entry name" value="HTHLYSR"/>
</dbReference>
<dbReference type="Pfam" id="PF03466">
    <property type="entry name" value="LysR_substrate"/>
    <property type="match status" value="1"/>
</dbReference>
<dbReference type="EMBL" id="CP014168">
    <property type="protein sequence ID" value="AOH84752.1"/>
    <property type="molecule type" value="Genomic_DNA"/>
</dbReference>
<evidence type="ECO:0000256" key="2">
    <source>
        <dbReference type="ARBA" id="ARBA00023015"/>
    </source>
</evidence>
<sequence>MRFQNFDLNLLGALRALIEERSVTRAAERVGLSQPAMSAALKRLREALGDDILVPNGRAMIPTAHAQMLAPMLDDLLGGMQSLIAAANVFDPATSKRVFRIVASDYITMVLVAPLLAELERDAPQIGIEITPARVGAELKLARGEIDLMLGPEPFLSPEHPTRLVFEERFVAVGWRGNPRFERGLSERDYLDGGHIVVELGGHSTNFAEFEAQRLGYERRIEVVAPSFLVVPWMLLGTQRIATMHERLARKLVTDLPLVIAPLPVAMPPMLEMAQYHAARERDGGLQWLIERLVAQAAALS</sequence>
<keyword evidence="3" id="KW-0238">DNA-binding</keyword>
<keyword evidence="2" id="KW-0805">Transcription regulation</keyword>
<dbReference type="InterPro" id="IPR036388">
    <property type="entry name" value="WH-like_DNA-bd_sf"/>
</dbReference>
<dbReference type="AlphaFoldDB" id="A0A1B3ZBE5"/>
<name>A0A1B3ZBE5_9SPHN</name>
<proteinExistence type="inferred from homology"/>
<dbReference type="PANTHER" id="PTHR30118">
    <property type="entry name" value="HTH-TYPE TRANSCRIPTIONAL REGULATOR LEUO-RELATED"/>
    <property type="match status" value="1"/>
</dbReference>
<keyword evidence="4" id="KW-0804">Transcription</keyword>
<dbReference type="STRING" id="1560345.AWL63_13020"/>
<dbReference type="GO" id="GO:0003700">
    <property type="term" value="F:DNA-binding transcription factor activity"/>
    <property type="evidence" value="ECO:0007669"/>
    <property type="project" value="InterPro"/>
</dbReference>
<evidence type="ECO:0000256" key="3">
    <source>
        <dbReference type="ARBA" id="ARBA00023125"/>
    </source>
</evidence>
<reference evidence="6 7" key="1">
    <citation type="submission" date="2016-01" db="EMBL/GenBank/DDBJ databases">
        <title>Complete genome and mega plasmid sequence of Sphingomonas panacis DCY99 elicits systemic resistance in rice to Xanthomonas oryzae.</title>
        <authorList>
            <person name="Kim Y.J."/>
            <person name="Yang D.C."/>
            <person name="Sing P."/>
        </authorList>
    </citation>
    <scope>NUCLEOTIDE SEQUENCE [LARGE SCALE GENOMIC DNA]</scope>
    <source>
        <strain evidence="6 7">DCY99</strain>
    </source>
</reference>
<dbReference type="Gene3D" id="3.40.190.10">
    <property type="entry name" value="Periplasmic binding protein-like II"/>
    <property type="match status" value="2"/>
</dbReference>
<dbReference type="GO" id="GO:0003677">
    <property type="term" value="F:DNA binding"/>
    <property type="evidence" value="ECO:0007669"/>
    <property type="project" value="UniProtKB-KW"/>
</dbReference>
<dbReference type="Gene3D" id="1.10.10.10">
    <property type="entry name" value="Winged helix-like DNA-binding domain superfamily/Winged helix DNA-binding domain"/>
    <property type="match status" value="1"/>
</dbReference>
<dbReference type="SUPFAM" id="SSF46785">
    <property type="entry name" value="Winged helix' DNA-binding domain"/>
    <property type="match status" value="1"/>
</dbReference>
<dbReference type="InterPro" id="IPR000847">
    <property type="entry name" value="LysR_HTH_N"/>
</dbReference>
<dbReference type="SUPFAM" id="SSF53850">
    <property type="entry name" value="Periplasmic binding protein-like II"/>
    <property type="match status" value="1"/>
</dbReference>
<dbReference type="RefSeq" id="WP_069205302.1">
    <property type="nucleotide sequence ID" value="NZ_CP014168.1"/>
</dbReference>
<comment type="similarity">
    <text evidence="1">Belongs to the LysR transcriptional regulatory family.</text>
</comment>
<evidence type="ECO:0000259" key="5">
    <source>
        <dbReference type="PROSITE" id="PS50931"/>
    </source>
</evidence>
<accession>A0A1B3ZBE5</accession>
<dbReference type="PROSITE" id="PS50931">
    <property type="entry name" value="HTH_LYSR"/>
    <property type="match status" value="1"/>
</dbReference>
<gene>
    <name evidence="6" type="ORF">AWL63_13020</name>
</gene>
<feature type="domain" description="HTH lysR-type" evidence="5">
    <location>
        <begin position="6"/>
        <end position="63"/>
    </location>
</feature>
<organism evidence="6 7">
    <name type="scientific">Sphingomonas panacis</name>
    <dbReference type="NCBI Taxonomy" id="1560345"/>
    <lineage>
        <taxon>Bacteria</taxon>
        <taxon>Pseudomonadati</taxon>
        <taxon>Pseudomonadota</taxon>
        <taxon>Alphaproteobacteria</taxon>
        <taxon>Sphingomonadales</taxon>
        <taxon>Sphingomonadaceae</taxon>
        <taxon>Sphingomonas</taxon>
    </lineage>
</organism>
<dbReference type="InterPro" id="IPR036390">
    <property type="entry name" value="WH_DNA-bd_sf"/>
</dbReference>
<dbReference type="Proteomes" id="UP000094256">
    <property type="component" value="Chromosome"/>
</dbReference>
<keyword evidence="7" id="KW-1185">Reference proteome</keyword>
<evidence type="ECO:0000256" key="1">
    <source>
        <dbReference type="ARBA" id="ARBA00009437"/>
    </source>
</evidence>
<protein>
    <recommendedName>
        <fullName evidence="5">HTH lysR-type domain-containing protein</fullName>
    </recommendedName>
</protein>
<evidence type="ECO:0000256" key="4">
    <source>
        <dbReference type="ARBA" id="ARBA00023163"/>
    </source>
</evidence>
<dbReference type="PANTHER" id="PTHR30118:SF6">
    <property type="entry name" value="HTH-TYPE TRANSCRIPTIONAL REGULATOR LEUO"/>
    <property type="match status" value="1"/>
</dbReference>
<evidence type="ECO:0000313" key="6">
    <source>
        <dbReference type="EMBL" id="AOH84752.1"/>
    </source>
</evidence>
<dbReference type="Pfam" id="PF00126">
    <property type="entry name" value="HTH_1"/>
    <property type="match status" value="1"/>
</dbReference>
<dbReference type="InterPro" id="IPR050389">
    <property type="entry name" value="LysR-type_TF"/>
</dbReference>
<evidence type="ECO:0000313" key="7">
    <source>
        <dbReference type="Proteomes" id="UP000094256"/>
    </source>
</evidence>
<dbReference type="OrthoDB" id="8339333at2"/>
<dbReference type="InterPro" id="IPR005119">
    <property type="entry name" value="LysR_subst-bd"/>
</dbReference>